<reference evidence="1" key="1">
    <citation type="submission" date="2014-07" db="EMBL/GenBank/DDBJ databases">
        <authorList>
            <person name="Monot Marc"/>
        </authorList>
    </citation>
    <scope>NUCLEOTIDE SEQUENCE</scope>
    <source>
        <strain evidence="1">7032994</strain>
    </source>
</reference>
<sequence length="39" mass="4670">MIRINIILIGKFKKIKQLANRGYIYKTQSDKIYLENNVK</sequence>
<organism evidence="1">
    <name type="scientific">Clostridioides difficile</name>
    <name type="common">Peptoclostridium difficile</name>
    <dbReference type="NCBI Taxonomy" id="1496"/>
    <lineage>
        <taxon>Bacteria</taxon>
        <taxon>Bacillati</taxon>
        <taxon>Bacillota</taxon>
        <taxon>Clostridia</taxon>
        <taxon>Peptostreptococcales</taxon>
        <taxon>Peptostreptococcaceae</taxon>
        <taxon>Clostridioides</taxon>
    </lineage>
</organism>
<evidence type="ECO:0000313" key="1">
    <source>
        <dbReference type="EMBL" id="CDS84225.1"/>
    </source>
</evidence>
<protein>
    <submittedName>
        <fullName evidence="1">Uncharacterized protein</fullName>
    </submittedName>
</protein>
<dbReference type="AlphaFoldDB" id="A0A069A719"/>
<gene>
    <name evidence="1" type="ORF">BN1097_250111</name>
</gene>
<accession>A0A069A719</accession>
<dbReference type="EMBL" id="LK932360">
    <property type="protein sequence ID" value="CDS84225.1"/>
    <property type="molecule type" value="Genomic_DNA"/>
</dbReference>
<name>A0A069A719_CLODI</name>
<proteinExistence type="predicted"/>